<dbReference type="Pfam" id="PF13540">
    <property type="entry name" value="RCC1_2"/>
    <property type="match status" value="1"/>
</dbReference>
<protein>
    <recommendedName>
        <fullName evidence="5">Ultraviolet-B receptor UVR8</fullName>
    </recommendedName>
</protein>
<comment type="caution">
    <text evidence="3">The sequence shown here is derived from an EMBL/GenBank/DDBJ whole genome shotgun (WGS) entry which is preliminary data.</text>
</comment>
<name>A0AAW1VLC4_RUBAR</name>
<accession>A0AAW1VLC4</accession>
<dbReference type="InterPro" id="IPR009091">
    <property type="entry name" value="RCC1/BLIP-II"/>
</dbReference>
<organism evidence="3 4">
    <name type="scientific">Rubus argutus</name>
    <name type="common">Southern blackberry</name>
    <dbReference type="NCBI Taxonomy" id="59490"/>
    <lineage>
        <taxon>Eukaryota</taxon>
        <taxon>Viridiplantae</taxon>
        <taxon>Streptophyta</taxon>
        <taxon>Embryophyta</taxon>
        <taxon>Tracheophyta</taxon>
        <taxon>Spermatophyta</taxon>
        <taxon>Magnoliopsida</taxon>
        <taxon>eudicotyledons</taxon>
        <taxon>Gunneridae</taxon>
        <taxon>Pentapetalae</taxon>
        <taxon>rosids</taxon>
        <taxon>fabids</taxon>
        <taxon>Rosales</taxon>
        <taxon>Rosaceae</taxon>
        <taxon>Rosoideae</taxon>
        <taxon>Rosoideae incertae sedis</taxon>
        <taxon>Rubus</taxon>
    </lineage>
</organism>
<feature type="repeat" description="RCC1" evidence="2">
    <location>
        <begin position="337"/>
        <end position="389"/>
    </location>
</feature>
<dbReference type="PRINTS" id="PR00633">
    <property type="entry name" value="RCCNDNSATION"/>
</dbReference>
<evidence type="ECO:0008006" key="5">
    <source>
        <dbReference type="Google" id="ProtNLM"/>
    </source>
</evidence>
<proteinExistence type="predicted"/>
<gene>
    <name evidence="3" type="ORF">M0R45_000629</name>
</gene>
<dbReference type="EMBL" id="JBEDUW010000190">
    <property type="protein sequence ID" value="KAK9904547.1"/>
    <property type="molecule type" value="Genomic_DNA"/>
</dbReference>
<keyword evidence="4" id="KW-1185">Reference proteome</keyword>
<evidence type="ECO:0000313" key="4">
    <source>
        <dbReference type="Proteomes" id="UP001457282"/>
    </source>
</evidence>
<dbReference type="InterPro" id="IPR000408">
    <property type="entry name" value="Reg_chr_condens"/>
</dbReference>
<dbReference type="Gene3D" id="2.130.10.30">
    <property type="entry name" value="Regulator of chromosome condensation 1/beta-lactamase-inhibitor protein II"/>
    <property type="match status" value="2"/>
</dbReference>
<evidence type="ECO:0000256" key="2">
    <source>
        <dbReference type="PROSITE-ProRule" id="PRU00235"/>
    </source>
</evidence>
<dbReference type="PROSITE" id="PS50012">
    <property type="entry name" value="RCC1_3"/>
    <property type="match status" value="4"/>
</dbReference>
<dbReference type="PROSITE" id="PS00626">
    <property type="entry name" value="RCC1_2"/>
    <property type="match status" value="1"/>
</dbReference>
<dbReference type="Proteomes" id="UP001457282">
    <property type="component" value="Unassembled WGS sequence"/>
</dbReference>
<dbReference type="AlphaFoldDB" id="A0AAW1VLC4"/>
<feature type="repeat" description="RCC1" evidence="2">
    <location>
        <begin position="88"/>
        <end position="139"/>
    </location>
</feature>
<keyword evidence="1" id="KW-0677">Repeat</keyword>
<dbReference type="InterPro" id="IPR051210">
    <property type="entry name" value="Ub_ligase/GEF_domain"/>
</dbReference>
<evidence type="ECO:0000313" key="3">
    <source>
        <dbReference type="EMBL" id="KAK9904547.1"/>
    </source>
</evidence>
<evidence type="ECO:0000256" key="1">
    <source>
        <dbReference type="ARBA" id="ARBA00022737"/>
    </source>
</evidence>
<feature type="repeat" description="RCC1" evidence="2">
    <location>
        <begin position="180"/>
        <end position="239"/>
    </location>
</feature>
<dbReference type="Pfam" id="PF00415">
    <property type="entry name" value="RCC1"/>
    <property type="match status" value="2"/>
</dbReference>
<dbReference type="PANTHER" id="PTHR22870:SF395">
    <property type="entry name" value="UVB-RESISTANCE PROTEIN UVR8-RELATED"/>
    <property type="match status" value="1"/>
</dbReference>
<sequence>MWTLMRMKTRLNLSRNLLPLGTRWLSSGTESGKRVAAVWGNGDYGRLGLGSLDSQWKPTPLLCSAFQGQCLEAIACGGAHTLFLTDSGRVFATGLNDFGQLGTSGDLPYATKPVEVSGINKQVVQISAGFITLVLLQKMERYTWGAKAVPVPTKVECLAGITIRMVALGSEHSVAVTDGGESLSWGGGSGRLGHGHESGILGIFKSTSEYTPRLIKELEGTKVKKVAAGLLHSACVDGNGSVFIFGERAVDKMKGWFNICKGECLSLKEKGGKERLIHQNGACDNGALFPDKMYSRHFKIGECKGEEWNNASMISKLPCSEEVACGGYHTCVLTSGGELYSWGSNENGCLGIGTTDVFHLPERVQGPFLKSPVIKVSCGWKHTAAISEGNIFTWGQLGHGTDVDYIKPTRVN</sequence>
<reference evidence="3 4" key="1">
    <citation type="journal article" date="2023" name="G3 (Bethesda)">
        <title>A chromosome-length genome assembly and annotation of blackberry (Rubus argutus, cv. 'Hillquist').</title>
        <authorList>
            <person name="Bruna T."/>
            <person name="Aryal R."/>
            <person name="Dudchenko O."/>
            <person name="Sargent D.J."/>
            <person name="Mead D."/>
            <person name="Buti M."/>
            <person name="Cavallini A."/>
            <person name="Hytonen T."/>
            <person name="Andres J."/>
            <person name="Pham M."/>
            <person name="Weisz D."/>
            <person name="Mascagni F."/>
            <person name="Usai G."/>
            <person name="Natali L."/>
            <person name="Bassil N."/>
            <person name="Fernandez G.E."/>
            <person name="Lomsadze A."/>
            <person name="Armour M."/>
            <person name="Olukolu B."/>
            <person name="Poorten T."/>
            <person name="Britton C."/>
            <person name="Davik J."/>
            <person name="Ashrafi H."/>
            <person name="Aiden E.L."/>
            <person name="Borodovsky M."/>
            <person name="Worthington M."/>
        </authorList>
    </citation>
    <scope>NUCLEOTIDE SEQUENCE [LARGE SCALE GENOMIC DNA]</scope>
    <source>
        <strain evidence="3">PI 553951</strain>
    </source>
</reference>
<dbReference type="PANTHER" id="PTHR22870">
    <property type="entry name" value="REGULATOR OF CHROMOSOME CONDENSATION"/>
    <property type="match status" value="1"/>
</dbReference>
<dbReference type="SUPFAM" id="SSF50985">
    <property type="entry name" value="RCC1/BLIP-II"/>
    <property type="match status" value="1"/>
</dbReference>
<feature type="repeat" description="RCC1" evidence="2">
    <location>
        <begin position="34"/>
        <end position="87"/>
    </location>
</feature>